<dbReference type="PANTHER" id="PTHR43855">
    <property type="entry name" value="THIOSULFATE SULFURTRANSFERASE"/>
    <property type="match status" value="1"/>
</dbReference>
<proteinExistence type="predicted"/>
<reference evidence="4 5" key="1">
    <citation type="submission" date="2020-01" db="EMBL/GenBank/DDBJ databases">
        <title>Whole genome and functional gene identification of agarase of Vibrio HN897.</title>
        <authorList>
            <person name="Liu Y."/>
            <person name="Zhao Z."/>
        </authorList>
    </citation>
    <scope>NUCLEOTIDE SEQUENCE [LARGE SCALE GENOMIC DNA]</scope>
    <source>
        <strain evidence="4 5">HN897</strain>
    </source>
</reference>
<protein>
    <recommendedName>
        <fullName evidence="2">Sulfurtransferase</fullName>
    </recommendedName>
</protein>
<accession>A0A7Z2T1J7</accession>
<dbReference type="EMBL" id="CP047475">
    <property type="protein sequence ID" value="QIA62591.1"/>
    <property type="molecule type" value="Genomic_DNA"/>
</dbReference>
<dbReference type="PROSITE" id="PS00683">
    <property type="entry name" value="RHODANESE_2"/>
    <property type="match status" value="1"/>
</dbReference>
<name>A0A7Z2T1J7_9VIBR</name>
<sequence>MKKSTIMIGAVAAAVAVGYPAYKSFFGATAVEVSEKALNTKFSEYRNSESFISAQELNALMSSDQDVVVIGALNPMRPNQPISGSFTLWRNDYSASSDAYPFGGMQNTQEEMEALLSQFGATPESTIVVYAADSHHDAARLFWQVTALGHNDVRYLDGGLNAWMGADFATGNANPSVEATEYAAPSYSDIELATLDMVIDAQTNDDWVIIDTRSLAEFDGSTTVSGAAGPGAIPGSVHIEWTETVEADSTLREKQELAALYADVIEGKKVITYCQSGVRSAHSLLVLKEILGAQEVYNYDGSWIEYSHEHYVEKNPSVNVMNGNS</sequence>
<keyword evidence="5" id="KW-1185">Reference proteome</keyword>
<dbReference type="PANTHER" id="PTHR43855:SF1">
    <property type="entry name" value="THIOSULFATE SULFURTRANSFERASE"/>
    <property type="match status" value="1"/>
</dbReference>
<evidence type="ECO:0000256" key="1">
    <source>
        <dbReference type="ARBA" id="ARBA00022737"/>
    </source>
</evidence>
<dbReference type="SMART" id="SM00450">
    <property type="entry name" value="RHOD"/>
    <property type="match status" value="2"/>
</dbReference>
<organism evidence="4 5">
    <name type="scientific">Vibrio astriarenae</name>
    <dbReference type="NCBI Taxonomy" id="1481923"/>
    <lineage>
        <taxon>Bacteria</taxon>
        <taxon>Pseudomonadati</taxon>
        <taxon>Pseudomonadota</taxon>
        <taxon>Gammaproteobacteria</taxon>
        <taxon>Vibrionales</taxon>
        <taxon>Vibrionaceae</taxon>
        <taxon>Vibrio</taxon>
    </lineage>
</organism>
<keyword evidence="2 4" id="KW-0808">Transferase</keyword>
<gene>
    <name evidence="4" type="ORF">GT360_03265</name>
</gene>
<dbReference type="KEGG" id="vas:GT360_03265"/>
<dbReference type="InterPro" id="IPR001307">
    <property type="entry name" value="Thiosulphate_STrfase_CS"/>
</dbReference>
<dbReference type="InterPro" id="IPR036873">
    <property type="entry name" value="Rhodanese-like_dom_sf"/>
</dbReference>
<dbReference type="GO" id="GO:0004792">
    <property type="term" value="F:thiosulfate-cyanide sulfurtransferase activity"/>
    <property type="evidence" value="ECO:0007669"/>
    <property type="project" value="InterPro"/>
</dbReference>
<feature type="domain" description="Rhodanese" evidence="3">
    <location>
        <begin position="108"/>
        <end position="172"/>
    </location>
</feature>
<feature type="domain" description="Rhodanese" evidence="3">
    <location>
        <begin position="203"/>
        <end position="315"/>
    </location>
</feature>
<dbReference type="Proteomes" id="UP000464262">
    <property type="component" value="Chromosome 1"/>
</dbReference>
<keyword evidence="1" id="KW-0677">Repeat</keyword>
<dbReference type="Gene3D" id="3.40.250.10">
    <property type="entry name" value="Rhodanese-like domain"/>
    <property type="match status" value="2"/>
</dbReference>
<evidence type="ECO:0000256" key="2">
    <source>
        <dbReference type="RuleBase" id="RU000507"/>
    </source>
</evidence>
<dbReference type="SUPFAM" id="SSF52821">
    <property type="entry name" value="Rhodanese/Cell cycle control phosphatase"/>
    <property type="match status" value="2"/>
</dbReference>
<evidence type="ECO:0000313" key="5">
    <source>
        <dbReference type="Proteomes" id="UP000464262"/>
    </source>
</evidence>
<dbReference type="InterPro" id="IPR051126">
    <property type="entry name" value="Thiosulfate_sulfurtransferase"/>
</dbReference>
<dbReference type="CDD" id="cd01448">
    <property type="entry name" value="TST_Repeat_1"/>
    <property type="match status" value="1"/>
</dbReference>
<dbReference type="Pfam" id="PF00581">
    <property type="entry name" value="Rhodanese"/>
    <property type="match status" value="2"/>
</dbReference>
<evidence type="ECO:0000259" key="3">
    <source>
        <dbReference type="PROSITE" id="PS50206"/>
    </source>
</evidence>
<evidence type="ECO:0000313" key="4">
    <source>
        <dbReference type="EMBL" id="QIA62591.1"/>
    </source>
</evidence>
<dbReference type="AlphaFoldDB" id="A0A7Z2T1J7"/>
<dbReference type="PROSITE" id="PS50206">
    <property type="entry name" value="RHODANESE_3"/>
    <property type="match status" value="2"/>
</dbReference>
<dbReference type="CDD" id="cd01449">
    <property type="entry name" value="TST_Repeat_2"/>
    <property type="match status" value="1"/>
</dbReference>
<dbReference type="InterPro" id="IPR001763">
    <property type="entry name" value="Rhodanese-like_dom"/>
</dbReference>
<dbReference type="RefSeq" id="WP_164647486.1">
    <property type="nucleotide sequence ID" value="NZ_CP047475.1"/>
</dbReference>